<evidence type="ECO:0000256" key="6">
    <source>
        <dbReference type="ARBA" id="ARBA00023136"/>
    </source>
</evidence>
<dbReference type="InterPro" id="IPR004776">
    <property type="entry name" value="Mem_transp_PIN-like"/>
</dbReference>
<feature type="transmembrane region" description="Helical" evidence="7">
    <location>
        <begin position="255"/>
        <end position="275"/>
    </location>
</feature>
<dbReference type="PANTHER" id="PTHR36838:SF3">
    <property type="entry name" value="TRANSPORTER AUXIN EFFLUX CARRIER EC FAMILY"/>
    <property type="match status" value="1"/>
</dbReference>
<evidence type="ECO:0000256" key="3">
    <source>
        <dbReference type="ARBA" id="ARBA00022475"/>
    </source>
</evidence>
<keyword evidence="4 7" id="KW-0812">Transmembrane</keyword>
<proteinExistence type="predicted"/>
<comment type="caution">
    <text evidence="8">The sequence shown here is derived from an EMBL/GenBank/DDBJ whole genome shotgun (WGS) entry which is preliminary data.</text>
</comment>
<dbReference type="Proteomes" id="UP000437709">
    <property type="component" value="Unassembled WGS sequence"/>
</dbReference>
<accession>A0A6N7EHH4</accession>
<dbReference type="GO" id="GO:0055085">
    <property type="term" value="P:transmembrane transport"/>
    <property type="evidence" value="ECO:0007669"/>
    <property type="project" value="InterPro"/>
</dbReference>
<evidence type="ECO:0000256" key="2">
    <source>
        <dbReference type="ARBA" id="ARBA00022448"/>
    </source>
</evidence>
<feature type="transmembrane region" description="Helical" evidence="7">
    <location>
        <begin position="94"/>
        <end position="117"/>
    </location>
</feature>
<dbReference type="Pfam" id="PF03547">
    <property type="entry name" value="Mem_trans"/>
    <property type="match status" value="2"/>
</dbReference>
<evidence type="ECO:0000256" key="7">
    <source>
        <dbReference type="SAM" id="Phobius"/>
    </source>
</evidence>
<organism evidence="8 9">
    <name type="scientific">Georgenia subflava</name>
    <dbReference type="NCBI Taxonomy" id="1622177"/>
    <lineage>
        <taxon>Bacteria</taxon>
        <taxon>Bacillati</taxon>
        <taxon>Actinomycetota</taxon>
        <taxon>Actinomycetes</taxon>
        <taxon>Micrococcales</taxon>
        <taxon>Bogoriellaceae</taxon>
        <taxon>Georgenia</taxon>
    </lineage>
</organism>
<feature type="transmembrane region" description="Helical" evidence="7">
    <location>
        <begin position="123"/>
        <end position="143"/>
    </location>
</feature>
<keyword evidence="2" id="KW-0813">Transport</keyword>
<keyword evidence="9" id="KW-1185">Reference proteome</keyword>
<sequence>MGGVLTGFASLAAVVLLGYVLGRYKVLGEGADVALSKLTFYAATPALMYLTLARADVLTVFSAGALVTVITATVLALVYAALAALVLRRRGADLTLGALSASYVNAGNLGIPILIFAVGDAAAIAPVLLFQLLVMVPVGFTLLDAQTGRGGVSLAQTVTMPLRNPLVIGVGLGLVTALTGLRLPEPVLLPVEMVADMAVPVMLVAFGISLRGAPVPGRGEVRAPMWSAVALKTLAGPAIAYVLGAHVFGLSGPALAGPVIVAALPTAQNIFVYAMRYGRAVPLARDAILVSTLVCIPVIVALSAVLG</sequence>
<feature type="transmembrane region" description="Helical" evidence="7">
    <location>
        <begin position="287"/>
        <end position="306"/>
    </location>
</feature>
<dbReference type="RefSeq" id="WP_152194553.1">
    <property type="nucleotide sequence ID" value="NZ_VUKD01000002.1"/>
</dbReference>
<dbReference type="AlphaFoldDB" id="A0A6N7EHH4"/>
<feature type="transmembrane region" description="Helical" evidence="7">
    <location>
        <begin position="229"/>
        <end position="249"/>
    </location>
</feature>
<keyword evidence="6 7" id="KW-0472">Membrane</keyword>
<evidence type="ECO:0000256" key="5">
    <source>
        <dbReference type="ARBA" id="ARBA00022989"/>
    </source>
</evidence>
<evidence type="ECO:0000313" key="8">
    <source>
        <dbReference type="EMBL" id="MPV36871.1"/>
    </source>
</evidence>
<reference evidence="8 9" key="1">
    <citation type="submission" date="2019-10" db="EMBL/GenBank/DDBJ databases">
        <title>Georgenia wutianyii sp. nov. and Georgenia yuyongxinii sp. nov. isolated from plateau pika (Ochotona curzoniae) in the Qinghai-Tibet plateau of China.</title>
        <authorList>
            <person name="Tian Z."/>
        </authorList>
    </citation>
    <scope>NUCLEOTIDE SEQUENCE [LARGE SCALE GENOMIC DNA]</scope>
    <source>
        <strain evidence="8 9">JCM 19765</strain>
    </source>
</reference>
<feature type="transmembrane region" description="Helical" evidence="7">
    <location>
        <begin position="57"/>
        <end position="87"/>
    </location>
</feature>
<keyword evidence="5 7" id="KW-1133">Transmembrane helix</keyword>
<dbReference type="EMBL" id="WHPC01000020">
    <property type="protein sequence ID" value="MPV36871.1"/>
    <property type="molecule type" value="Genomic_DNA"/>
</dbReference>
<dbReference type="GO" id="GO:0016020">
    <property type="term" value="C:membrane"/>
    <property type="evidence" value="ECO:0007669"/>
    <property type="project" value="UniProtKB-SubCell"/>
</dbReference>
<protein>
    <submittedName>
        <fullName evidence="8">AEC family transporter</fullName>
    </submittedName>
</protein>
<dbReference type="PANTHER" id="PTHR36838">
    <property type="entry name" value="AUXIN EFFLUX CARRIER FAMILY PROTEIN"/>
    <property type="match status" value="1"/>
</dbReference>
<evidence type="ECO:0000313" key="9">
    <source>
        <dbReference type="Proteomes" id="UP000437709"/>
    </source>
</evidence>
<gene>
    <name evidence="8" type="ORF">GB881_07350</name>
</gene>
<evidence type="ECO:0000256" key="4">
    <source>
        <dbReference type="ARBA" id="ARBA00022692"/>
    </source>
</evidence>
<name>A0A6N7EHH4_9MICO</name>
<evidence type="ECO:0000256" key="1">
    <source>
        <dbReference type="ARBA" id="ARBA00004141"/>
    </source>
</evidence>
<feature type="transmembrane region" description="Helical" evidence="7">
    <location>
        <begin position="164"/>
        <end position="181"/>
    </location>
</feature>
<keyword evidence="3" id="KW-1003">Cell membrane</keyword>
<comment type="subcellular location">
    <subcellularLocation>
        <location evidence="1">Membrane</location>
        <topology evidence="1">Multi-pass membrane protein</topology>
    </subcellularLocation>
</comment>
<feature type="transmembrane region" description="Helical" evidence="7">
    <location>
        <begin position="187"/>
        <end position="208"/>
    </location>
</feature>